<sequence length="723" mass="79813">MEYPAEDSFELTEPVLTSKISETLPPGSLSNDEEGLGNLLDIDTQAATNLGYDTYNMPFMSTSMVAALPPAEINFDFSNHDVDFGVDWPQNETMDNESQFDLTIQQDETDAAGTWPFYAFDPGHEPLFQPSLTMPQRESTEAFDFDTFFSGMSPFQGPVGDQALGNCIETGAFSGAETAQLEGSNNALNQHWHPLSDWLTDFNNPHQNITIGEIPADSTLHSNDAIWSLDLRDILDASSEGNTNVAPRNPHDTLSHQNGPTFDGESARPILSVPSGAPTQELHPHLEPSLAAPIAEMHLSVAGAAPPMGSFRPVRPVTLPPLRRGGNKGPLSAQERRARKECIGGLPCEPCLRLSKATLWISPCAVANFHDIVKLHPYFLRSEAQQNTLQNLDKGTVAKACRLVFTLWASGADRRIQVLTLAPYNYCALVNWAAAADILVSMLEKANENDRPMTEHLSQIADLQSEPSSWHQQPILIPDPTQNQQNGENMPAVVYSNTDVKSADVWKSTFIFVIDKLPAWSDFWKEQTERIVPISPEMLRLSLSDLEVHDKRLWRMRCCYEQSYKFYETFGDIFEEAENTLEPDDMDDMQLARFIGSLVDGSYVSGAIKAVIPTMDQFYQTKIREPLESIESAIAKGISPSHLSIIVTSKELLLKAEKEVEAFLKGLKEVAQRWDGSSRGDADITAEFDLIDSIPFTSISTEDVATCSDVLGSILGSAEAGTH</sequence>
<evidence type="ECO:0000313" key="3">
    <source>
        <dbReference type="Proteomes" id="UP000265631"/>
    </source>
</evidence>
<comment type="caution">
    <text evidence="2">The sequence shown here is derived from an EMBL/GenBank/DDBJ whole genome shotgun (WGS) entry which is preliminary data.</text>
</comment>
<proteinExistence type="predicted"/>
<keyword evidence="3" id="KW-1185">Reference proteome</keyword>
<evidence type="ECO:0000256" key="1">
    <source>
        <dbReference type="SAM" id="MobiDB-lite"/>
    </source>
</evidence>
<reference evidence="2 3" key="1">
    <citation type="journal article" date="2018" name="PLoS Pathog.">
        <title>Evolution of structural diversity of trichothecenes, a family of toxins produced by plant pathogenic and entomopathogenic fungi.</title>
        <authorList>
            <person name="Proctor R.H."/>
            <person name="McCormick S.P."/>
            <person name="Kim H.S."/>
            <person name="Cardoza R.E."/>
            <person name="Stanley A.M."/>
            <person name="Lindo L."/>
            <person name="Kelly A."/>
            <person name="Brown D.W."/>
            <person name="Lee T."/>
            <person name="Vaughan M.M."/>
            <person name="Alexander N.J."/>
            <person name="Busman M."/>
            <person name="Gutierrez S."/>
        </authorList>
    </citation>
    <scope>NUCLEOTIDE SEQUENCE [LARGE SCALE GENOMIC DNA]</scope>
    <source>
        <strain evidence="2 3">NRRL 13405</strain>
    </source>
</reference>
<dbReference type="EMBL" id="PXXK01000061">
    <property type="protein sequence ID" value="RFN52689.1"/>
    <property type="molecule type" value="Genomic_DNA"/>
</dbReference>
<feature type="region of interest" description="Disordered" evidence="1">
    <location>
        <begin position="310"/>
        <end position="333"/>
    </location>
</feature>
<feature type="region of interest" description="Disordered" evidence="1">
    <location>
        <begin position="240"/>
        <end position="283"/>
    </location>
</feature>
<accession>A0A395MZN1</accession>
<feature type="compositionally biased region" description="Low complexity" evidence="1">
    <location>
        <begin position="312"/>
        <end position="324"/>
    </location>
</feature>
<evidence type="ECO:0000313" key="2">
    <source>
        <dbReference type="EMBL" id="RFN52689.1"/>
    </source>
</evidence>
<name>A0A395MZN1_9HYPO</name>
<organism evidence="2 3">
    <name type="scientific">Fusarium flagelliforme</name>
    <dbReference type="NCBI Taxonomy" id="2675880"/>
    <lineage>
        <taxon>Eukaryota</taxon>
        <taxon>Fungi</taxon>
        <taxon>Dikarya</taxon>
        <taxon>Ascomycota</taxon>
        <taxon>Pezizomycotina</taxon>
        <taxon>Sordariomycetes</taxon>
        <taxon>Hypocreomycetidae</taxon>
        <taxon>Hypocreales</taxon>
        <taxon>Nectriaceae</taxon>
        <taxon>Fusarium</taxon>
        <taxon>Fusarium incarnatum-equiseti species complex</taxon>
    </lineage>
</organism>
<dbReference type="AlphaFoldDB" id="A0A395MZN1"/>
<protein>
    <submittedName>
        <fullName evidence="2">Uncharacterized protein</fullName>
    </submittedName>
</protein>
<gene>
    <name evidence="2" type="ORF">FIE12Z_3032</name>
</gene>
<dbReference type="Proteomes" id="UP000265631">
    <property type="component" value="Unassembled WGS sequence"/>
</dbReference>